<dbReference type="InterPro" id="IPR038765">
    <property type="entry name" value="Papain-like_cys_pep_sf"/>
</dbReference>
<dbReference type="InterPro" id="IPR014729">
    <property type="entry name" value="Rossmann-like_a/b/a_fold"/>
</dbReference>
<dbReference type="GO" id="GO:0005739">
    <property type="term" value="C:mitochondrion"/>
    <property type="evidence" value="ECO:0007669"/>
    <property type="project" value="TreeGrafter"/>
</dbReference>
<dbReference type="SUPFAM" id="SSF54001">
    <property type="entry name" value="Cysteine proteinases"/>
    <property type="match status" value="1"/>
</dbReference>
<dbReference type="GO" id="GO:0016740">
    <property type="term" value="F:transferase activity"/>
    <property type="evidence" value="ECO:0007669"/>
    <property type="project" value="UniProtKB-KW"/>
</dbReference>
<dbReference type="PANTHER" id="PTHR11807:SF12">
    <property type="entry name" value="CYTOPLASMIC TRNA 2-THIOLATION PROTEIN 1"/>
    <property type="match status" value="1"/>
</dbReference>
<evidence type="ECO:0000256" key="1">
    <source>
        <dbReference type="ARBA" id="ARBA00022679"/>
    </source>
</evidence>
<feature type="non-terminal residue" evidence="5">
    <location>
        <position position="427"/>
    </location>
</feature>
<dbReference type="Gene3D" id="3.90.70.10">
    <property type="entry name" value="Cysteine proteinases"/>
    <property type="match status" value="1"/>
</dbReference>
<dbReference type="AlphaFoldDB" id="A0A1S8X1Q3"/>
<keyword evidence="6" id="KW-1185">Reference proteome</keyword>
<evidence type="ECO:0000313" key="5">
    <source>
        <dbReference type="EMBL" id="OON20640.1"/>
    </source>
</evidence>
<dbReference type="EMBL" id="KV892524">
    <property type="protein sequence ID" value="OON20640.1"/>
    <property type="molecule type" value="Genomic_DNA"/>
</dbReference>
<feature type="transmembrane region" description="Helical" evidence="2">
    <location>
        <begin position="96"/>
        <end position="113"/>
    </location>
</feature>
<keyword evidence="2" id="KW-0472">Membrane</keyword>
<sequence length="427" mass="48495">MTVLIFLLLIYPDWFLLNRFHYVNDEWQKRTTYVRFPVDSFQLQQNSPSYALYAVVVGNLSSSFLCSYACLYFLITLVKRCQPPADQSVSCIRIRYLLCVFLAVSAHLCLVITPNPVRFILFKDTAFCRGISDGFWYEYDDSAVTRIPESRIQVSPGKLCFLLTKVASRFVFYTKTESCPMAPLLCARCGEKGYIKRPKTGDVLCKSCFSRCFEDEVHWVIKNANLISPGDKIAIGASGGKDSTVLAYVMKLLNERHHYGAELLLLSIDEGISGYRDESLETVKRNQMQYDLPLTILSYEDLFGWSMDAIVQKVGNKRNCTFCGIFRRQALDKGALMLQATKICTGHNADDVAETVLMNKVNPCNGPVVPRNILTIVRHLFTTSTEPSSSIQTVAKREGVRCFLANARDFAMYRFRMQFLNPLHLCT</sequence>
<name>A0A1S8X1Q3_OPIVI</name>
<feature type="domain" description="tRNA(Ile)-lysidine/2-thiocytidine synthase N-terminal" evidence="4">
    <location>
        <begin position="232"/>
        <end position="361"/>
    </location>
</feature>
<keyword evidence="1" id="KW-0808">Transferase</keyword>
<proteinExistence type="predicted"/>
<dbReference type="GO" id="GO:0002143">
    <property type="term" value="P:tRNA wobble position uridine thiolation"/>
    <property type="evidence" value="ECO:0007669"/>
    <property type="project" value="TreeGrafter"/>
</dbReference>
<keyword evidence="2" id="KW-1133">Transmembrane helix</keyword>
<dbReference type="Pfam" id="PF01171">
    <property type="entry name" value="ATP_bind_3"/>
    <property type="match status" value="1"/>
</dbReference>
<gene>
    <name evidence="5" type="ORF">X801_03476</name>
</gene>
<evidence type="ECO:0000313" key="6">
    <source>
        <dbReference type="Proteomes" id="UP000243686"/>
    </source>
</evidence>
<dbReference type="Proteomes" id="UP000243686">
    <property type="component" value="Unassembled WGS sequence"/>
</dbReference>
<dbReference type="InterPro" id="IPR011063">
    <property type="entry name" value="TilS/TtcA_N"/>
</dbReference>
<dbReference type="GO" id="GO:0002144">
    <property type="term" value="C:cytosolic tRNA wobble base thiouridylase complex"/>
    <property type="evidence" value="ECO:0007669"/>
    <property type="project" value="TreeGrafter"/>
</dbReference>
<keyword evidence="2" id="KW-0812">Transmembrane</keyword>
<evidence type="ECO:0000256" key="2">
    <source>
        <dbReference type="SAM" id="Phobius"/>
    </source>
</evidence>
<protein>
    <submittedName>
        <fullName evidence="5">PP-loop family protein</fullName>
    </submittedName>
</protein>
<dbReference type="InterPro" id="IPR020554">
    <property type="entry name" value="UPF0021_CS"/>
</dbReference>
<dbReference type="Gene3D" id="3.40.50.620">
    <property type="entry name" value="HUPs"/>
    <property type="match status" value="1"/>
</dbReference>
<feature type="transmembrane region" description="Helical" evidence="2">
    <location>
        <begin position="50"/>
        <end position="75"/>
    </location>
</feature>
<feature type="signal peptide" evidence="3">
    <location>
        <begin position="1"/>
        <end position="15"/>
    </location>
</feature>
<dbReference type="PROSITE" id="PS01263">
    <property type="entry name" value="UPF0021"/>
    <property type="match status" value="1"/>
</dbReference>
<organism evidence="5 6">
    <name type="scientific">Opisthorchis viverrini</name>
    <name type="common">Southeast Asian liver fluke</name>
    <dbReference type="NCBI Taxonomy" id="6198"/>
    <lineage>
        <taxon>Eukaryota</taxon>
        <taxon>Metazoa</taxon>
        <taxon>Spiralia</taxon>
        <taxon>Lophotrochozoa</taxon>
        <taxon>Platyhelminthes</taxon>
        <taxon>Trematoda</taxon>
        <taxon>Digenea</taxon>
        <taxon>Opisthorchiida</taxon>
        <taxon>Opisthorchiata</taxon>
        <taxon>Opisthorchiidae</taxon>
        <taxon>Opisthorchis</taxon>
    </lineage>
</organism>
<evidence type="ECO:0000256" key="3">
    <source>
        <dbReference type="SAM" id="SignalP"/>
    </source>
</evidence>
<evidence type="ECO:0000259" key="4">
    <source>
        <dbReference type="Pfam" id="PF01171"/>
    </source>
</evidence>
<keyword evidence="3" id="KW-0732">Signal</keyword>
<dbReference type="PANTHER" id="PTHR11807">
    <property type="entry name" value="ATPASES OF THE PP SUPERFAMILY-RELATED"/>
    <property type="match status" value="1"/>
</dbReference>
<accession>A0A1S8X1Q3</accession>
<reference evidence="5 6" key="1">
    <citation type="submission" date="2015-03" db="EMBL/GenBank/DDBJ databases">
        <title>Draft genome of the nematode, Opisthorchis viverrini.</title>
        <authorList>
            <person name="Mitreva M."/>
        </authorList>
    </citation>
    <scope>NUCLEOTIDE SEQUENCE [LARGE SCALE GENOMIC DNA]</scope>
    <source>
        <strain evidence="5">Khon Kaen</strain>
    </source>
</reference>
<feature type="chain" id="PRO_5012097124" evidence="3">
    <location>
        <begin position="16"/>
        <end position="427"/>
    </location>
</feature>
<dbReference type="SUPFAM" id="SSF52402">
    <property type="entry name" value="Adenine nucleotide alpha hydrolases-like"/>
    <property type="match status" value="1"/>
</dbReference>
<dbReference type="GO" id="GO:0000049">
    <property type="term" value="F:tRNA binding"/>
    <property type="evidence" value="ECO:0007669"/>
    <property type="project" value="TreeGrafter"/>
</dbReference>